<keyword evidence="9" id="KW-1185">Reference proteome</keyword>
<evidence type="ECO:0000256" key="6">
    <source>
        <dbReference type="RuleBase" id="RU367120"/>
    </source>
</evidence>
<dbReference type="Proteomes" id="UP001271007">
    <property type="component" value="Unassembled WGS sequence"/>
</dbReference>
<evidence type="ECO:0000256" key="2">
    <source>
        <dbReference type="ARBA" id="ARBA00022602"/>
    </source>
</evidence>
<dbReference type="GO" id="GO:0004663">
    <property type="term" value="F:Rab geranylgeranyltransferase activity"/>
    <property type="evidence" value="ECO:0007669"/>
    <property type="project" value="UniProtKB-UniRule"/>
</dbReference>
<gene>
    <name evidence="8" type="primary">BET4</name>
    <name evidence="8" type="ORF">LTR09_006707</name>
</gene>
<accession>A0AAJ0DDQ1</accession>
<protein>
    <recommendedName>
        <fullName evidence="6">Geranylgeranyl transferase type-2 subunit alpha</fullName>
        <ecNumber evidence="6">2.5.1.60</ecNumber>
    </recommendedName>
    <alternativeName>
        <fullName evidence="6">Geranylgeranyl transferase type II subunit alpha</fullName>
    </alternativeName>
</protein>
<dbReference type="GO" id="GO:0005968">
    <property type="term" value="C:Rab-protein geranylgeranyltransferase complex"/>
    <property type="evidence" value="ECO:0007669"/>
    <property type="project" value="TreeGrafter"/>
</dbReference>
<dbReference type="AlphaFoldDB" id="A0AAJ0DDQ1"/>
<dbReference type="PANTHER" id="PTHR11129:SF2">
    <property type="entry name" value="GERANYLGERANYL TRANSFERASE TYPE-2 SUBUNIT ALPHA"/>
    <property type="match status" value="1"/>
</dbReference>
<dbReference type="GO" id="GO:0097354">
    <property type="term" value="P:prenylation"/>
    <property type="evidence" value="ECO:0007669"/>
    <property type="project" value="UniProtKB-UniRule"/>
</dbReference>
<evidence type="ECO:0000313" key="9">
    <source>
        <dbReference type="Proteomes" id="UP001271007"/>
    </source>
</evidence>
<keyword evidence="3 6" id="KW-0808">Transferase</keyword>
<comment type="function">
    <text evidence="6">Catalyzes the transfer of a geranyl-geranyl moiety from geranyl-geranyl pyrophosphate to cysteines occuring in specific C-terminal amino acid sequences.</text>
</comment>
<evidence type="ECO:0000256" key="3">
    <source>
        <dbReference type="ARBA" id="ARBA00022679"/>
    </source>
</evidence>
<organism evidence="8 9">
    <name type="scientific">Extremus antarcticus</name>
    <dbReference type="NCBI Taxonomy" id="702011"/>
    <lineage>
        <taxon>Eukaryota</taxon>
        <taxon>Fungi</taxon>
        <taxon>Dikarya</taxon>
        <taxon>Ascomycota</taxon>
        <taxon>Pezizomycotina</taxon>
        <taxon>Dothideomycetes</taxon>
        <taxon>Dothideomycetidae</taxon>
        <taxon>Mycosphaerellales</taxon>
        <taxon>Extremaceae</taxon>
        <taxon>Extremus</taxon>
    </lineage>
</organism>
<evidence type="ECO:0000256" key="4">
    <source>
        <dbReference type="ARBA" id="ARBA00022737"/>
    </source>
</evidence>
<proteinExistence type="inferred from homology"/>
<name>A0AAJ0DDQ1_9PEZI</name>
<comment type="caution">
    <text evidence="8">The sequence shown here is derived from an EMBL/GenBank/DDBJ whole genome shotgun (WGS) entry which is preliminary data.</text>
</comment>
<reference evidence="8" key="1">
    <citation type="submission" date="2023-04" db="EMBL/GenBank/DDBJ databases">
        <title>Black Yeasts Isolated from many extreme environments.</title>
        <authorList>
            <person name="Coleine C."/>
            <person name="Stajich J.E."/>
            <person name="Selbmann L."/>
        </authorList>
    </citation>
    <scope>NUCLEOTIDE SEQUENCE</scope>
    <source>
        <strain evidence="8">CCFEE 5312</strain>
    </source>
</reference>
<dbReference type="Gene3D" id="1.25.40.120">
    <property type="entry name" value="Protein prenylyltransferase"/>
    <property type="match status" value="1"/>
</dbReference>
<comment type="similarity">
    <text evidence="1 6">Belongs to the protein prenyltransferase subunit alpha family.</text>
</comment>
<keyword evidence="2 6" id="KW-0637">Prenyltransferase</keyword>
<evidence type="ECO:0000313" key="8">
    <source>
        <dbReference type="EMBL" id="KAK3052115.1"/>
    </source>
</evidence>
<dbReference type="PANTHER" id="PTHR11129">
    <property type="entry name" value="PROTEIN FARNESYLTRANSFERASE ALPHA SUBUNIT/RAB GERANYLGERANYL TRANSFERASE ALPHA SUBUNIT"/>
    <property type="match status" value="1"/>
</dbReference>
<evidence type="ECO:0000256" key="1">
    <source>
        <dbReference type="ARBA" id="ARBA00006734"/>
    </source>
</evidence>
<evidence type="ECO:0000256" key="5">
    <source>
        <dbReference type="ARBA" id="ARBA00047658"/>
    </source>
</evidence>
<keyword evidence="4" id="KW-0677">Repeat</keyword>
<evidence type="ECO:0000256" key="7">
    <source>
        <dbReference type="SAM" id="MobiDB-lite"/>
    </source>
</evidence>
<feature type="region of interest" description="Disordered" evidence="7">
    <location>
        <begin position="1"/>
        <end position="21"/>
    </location>
</feature>
<dbReference type="Pfam" id="PF01239">
    <property type="entry name" value="PPTA"/>
    <property type="match status" value="5"/>
</dbReference>
<dbReference type="PROSITE" id="PS51147">
    <property type="entry name" value="PFTA"/>
    <property type="match status" value="5"/>
</dbReference>
<sequence>MSHGVPRVGGEGEGGVASSQDKIKARIKAYKELEKDVTDRIKNEDYSNTTFQLTSTLLSQNPEYYTIWNHRRLLLQHVFAREFSTSSPDNPTAEGTLSTSDDHADTTAAQKAGLSPSQHEISLLISEDLSSLLPLLKQYPKCYWIWNHRSWLLTKATTHLPAASAIKFWQGELALVGKMLALDSRNFHGWGYRRTVVEAIERLGDISMAEKEFEYTTKMIKTNLSNFSAWHYRSQLIPRLLNERNARREARAKFLDGEFELITSALYTDPYDQSLWFYHQFLMATLDTTNPQAGIILSPCTNSDRKMYLEQEVTSVREMLDGAEDCKYIYQALLEYARRWRDLGGEVEKTDMKEWLGELRKLDPLREGRWRDLEKVLGLEVV</sequence>
<comment type="catalytic activity">
    <reaction evidence="5 6">
        <text>geranylgeranyl diphosphate + L-cysteinyl-[protein] = S-geranylgeranyl-L-cysteinyl-[protein] + diphosphate</text>
        <dbReference type="Rhea" id="RHEA:21240"/>
        <dbReference type="Rhea" id="RHEA-COMP:10131"/>
        <dbReference type="Rhea" id="RHEA-COMP:11537"/>
        <dbReference type="ChEBI" id="CHEBI:29950"/>
        <dbReference type="ChEBI" id="CHEBI:33019"/>
        <dbReference type="ChEBI" id="CHEBI:57533"/>
        <dbReference type="ChEBI" id="CHEBI:86021"/>
        <dbReference type="EC" id="2.5.1.60"/>
    </reaction>
</comment>
<dbReference type="SUPFAM" id="SSF48439">
    <property type="entry name" value="Protein prenylyltransferase"/>
    <property type="match status" value="1"/>
</dbReference>
<dbReference type="InterPro" id="IPR002088">
    <property type="entry name" value="Prenyl_trans_a"/>
</dbReference>
<dbReference type="EC" id="2.5.1.60" evidence="6"/>
<dbReference type="EMBL" id="JAWDJX010000022">
    <property type="protein sequence ID" value="KAK3052115.1"/>
    <property type="molecule type" value="Genomic_DNA"/>
</dbReference>